<dbReference type="PANTHER" id="PTHR30441:SF8">
    <property type="entry name" value="DUF748 DOMAIN-CONTAINING PROTEIN"/>
    <property type="match status" value="1"/>
</dbReference>
<dbReference type="GO" id="GO:0090313">
    <property type="term" value="P:regulation of protein targeting to membrane"/>
    <property type="evidence" value="ECO:0007669"/>
    <property type="project" value="TreeGrafter"/>
</dbReference>
<sequence>MKPFIIRCLKITGISIATVFALMFLLPILFPGFVSGKVKDWANSSIKGELNFSKARLSFFHHFPSLTLSLYDFSLKGAAPFQNDTLLSAQSLAFGLNLRSVFSSTININKIFIDKASIHVQVNEKGEANYNVYAAASNTTADNKTDSSGAALKMESIVISNSNLVYDDKSLPMLINARQLNYTGKGDFQKAVFDLASDIEASSVDFYYNKQGYFISKKLKAQLVTKINTNSLAFLFEKNDLKINSLPVNFKGKFEFLKNGYNMNFDMQTANTDLHDIFSALPAEYLGWLAQTDVKGFGDIRAVLSGQYIAEEHRMPNLSLDMKIRDGFVANQKAPDPIKNLFLNMQVRMPQCTPDSLYLNIDSIYFNINKDYLSAVLRVKGIKEPHIFAKMNTAIDLEKWDRALGLQPVDLKGRYTMHLLAEGKYATAVVPKGLRKRDTVITSIPSFNFRSSLENGYFKYAGLPQAVENISFNVNASCAGNNYKHTKLGIENINATILGSYLKGYFKLHNLADKDIEASLRAVCHLQDLAQVYPMDSLTLKGDLAMNLDAKGRYLPERRIFPVAKANLTLKNGFIQTKYYPQPIENIKVTADISNTAGNFKTLNIDLSPVSFRFAQQPFLCKADLRNFDNLRYDIVSRGILDLGNIYRVFAVQGYNLKGFIKTNLSLHGLQSDAAAGRFNKLSNSGTLQVKNIALESELFPQPLWVTSGKFHFEQDKMVFDAFQGKYGSGLLTLNGHLSNVIAYATQKNAPLRGNFNLKSDFLKVDEWMAFANAPAASTTTNGKPGAANTGTPKATAATGVLLIPANLDLKLAAGINKIQYQGLLLSDAQGAVSIDSGRITLDKTGFTVAGCKVNMDALYESLSPMKAHFEYHVNAENFDVKRMYKEVELFRNMVTAAAKAEGVISLDYKLSGKLDANMQPVYPSLKGNGVLTVQKVKMYGFKLFNAVGGATGKEGLKNPDLSKIEIKSHIANNIITIERTKMKVAGFRPRFEGQVSFDGKMNLSGRLGLPPLGIIGIPFSVTGTQENPKVKLRRGKESDKLEETTDPDDIKD</sequence>
<dbReference type="EMBL" id="SDHZ01000003">
    <property type="protein sequence ID" value="RXK81987.1"/>
    <property type="molecule type" value="Genomic_DNA"/>
</dbReference>
<dbReference type="Pfam" id="PF05170">
    <property type="entry name" value="AsmA"/>
    <property type="match status" value="1"/>
</dbReference>
<evidence type="ECO:0000259" key="3">
    <source>
        <dbReference type="Pfam" id="PF05170"/>
    </source>
</evidence>
<dbReference type="Proteomes" id="UP000290545">
    <property type="component" value="Unassembled WGS sequence"/>
</dbReference>
<feature type="region of interest" description="Disordered" evidence="1">
    <location>
        <begin position="1027"/>
        <end position="1053"/>
    </location>
</feature>
<comment type="caution">
    <text evidence="4">The sequence shown here is derived from an EMBL/GenBank/DDBJ whole genome shotgun (WGS) entry which is preliminary data.</text>
</comment>
<dbReference type="InterPro" id="IPR007844">
    <property type="entry name" value="AsmA"/>
</dbReference>
<feature type="domain" description="AsmA" evidence="3">
    <location>
        <begin position="8"/>
        <end position="218"/>
    </location>
</feature>
<dbReference type="AlphaFoldDB" id="A0A4Q1D4B1"/>
<feature type="transmembrane region" description="Helical" evidence="2">
    <location>
        <begin position="12"/>
        <end position="34"/>
    </location>
</feature>
<feature type="compositionally biased region" description="Basic and acidic residues" evidence="1">
    <location>
        <begin position="1036"/>
        <end position="1053"/>
    </location>
</feature>
<dbReference type="OrthoDB" id="596403at2"/>
<keyword evidence="2" id="KW-0812">Transmembrane</keyword>
<reference evidence="4 5" key="1">
    <citation type="submission" date="2019-01" db="EMBL/GenBank/DDBJ databases">
        <title>Filimonas sp. strain TTM-71.</title>
        <authorList>
            <person name="Chen W.-M."/>
        </authorList>
    </citation>
    <scope>NUCLEOTIDE SEQUENCE [LARGE SCALE GENOMIC DNA]</scope>
    <source>
        <strain evidence="4 5">TTM-71</strain>
    </source>
</reference>
<dbReference type="GO" id="GO:0005886">
    <property type="term" value="C:plasma membrane"/>
    <property type="evidence" value="ECO:0007669"/>
    <property type="project" value="TreeGrafter"/>
</dbReference>
<name>A0A4Q1D4B1_9BACT</name>
<evidence type="ECO:0000313" key="5">
    <source>
        <dbReference type="Proteomes" id="UP000290545"/>
    </source>
</evidence>
<evidence type="ECO:0000256" key="2">
    <source>
        <dbReference type="SAM" id="Phobius"/>
    </source>
</evidence>
<proteinExistence type="predicted"/>
<accession>A0A4Q1D4B1</accession>
<dbReference type="InterPro" id="IPR052894">
    <property type="entry name" value="AsmA-related"/>
</dbReference>
<keyword evidence="2" id="KW-0472">Membrane</keyword>
<dbReference type="PANTHER" id="PTHR30441">
    <property type="entry name" value="DUF748 DOMAIN-CONTAINING PROTEIN"/>
    <property type="match status" value="1"/>
</dbReference>
<organism evidence="4 5">
    <name type="scientific">Filimonas effusa</name>
    <dbReference type="NCBI Taxonomy" id="2508721"/>
    <lineage>
        <taxon>Bacteria</taxon>
        <taxon>Pseudomonadati</taxon>
        <taxon>Bacteroidota</taxon>
        <taxon>Chitinophagia</taxon>
        <taxon>Chitinophagales</taxon>
        <taxon>Chitinophagaceae</taxon>
        <taxon>Filimonas</taxon>
    </lineage>
</organism>
<evidence type="ECO:0000313" key="4">
    <source>
        <dbReference type="EMBL" id="RXK81987.1"/>
    </source>
</evidence>
<keyword evidence="2" id="KW-1133">Transmembrane helix</keyword>
<protein>
    <submittedName>
        <fullName evidence="4">AsmA family protein</fullName>
    </submittedName>
</protein>
<gene>
    <name evidence="4" type="ORF">ESB13_19605</name>
</gene>
<keyword evidence="5" id="KW-1185">Reference proteome</keyword>
<dbReference type="RefSeq" id="WP_129005384.1">
    <property type="nucleotide sequence ID" value="NZ_SDHZ01000003.1"/>
</dbReference>
<evidence type="ECO:0000256" key="1">
    <source>
        <dbReference type="SAM" id="MobiDB-lite"/>
    </source>
</evidence>